<sequence length="270" mass="28767">MTGLAATPAGIAPQLAGVRGMLVHHLGEGLRAIHLYGSAAHGGLQPRSDIDLMVTVDRPLTNATREALMRALPAHSAPPGSTGSRLRALEVTVVALGEIQPWRYPARREMQFGEWLRDDIVAGRFEPAMVDPDLAILLTQLRLHSLVLLGPTAVDLFPPVPASDLRRALADTIAQWNAPPDWQGEEAPILLALARIWYSASTGAITSKHAAAAWAAERMPVEHAAILQRAAQAYLGGGEDDGLAAMPGAVAATVHWCKQRITPLLATAQD</sequence>
<dbReference type="Pfam" id="PF13427">
    <property type="entry name" value="AadA_C"/>
    <property type="match status" value="1"/>
</dbReference>
<evidence type="ECO:0000313" key="8">
    <source>
        <dbReference type="Proteomes" id="UP000575083"/>
    </source>
</evidence>
<reference evidence="7 8" key="1">
    <citation type="submission" date="2020-08" db="EMBL/GenBank/DDBJ databases">
        <title>Functional genomics of gut bacteria from endangered species of beetles.</title>
        <authorList>
            <person name="Carlos-Shanley C."/>
        </authorList>
    </citation>
    <scope>NUCLEOTIDE SEQUENCE [LARGE SCALE GENOMIC DNA]</scope>
    <source>
        <strain evidence="7 8">S00198</strain>
    </source>
</reference>
<dbReference type="Pfam" id="PF01909">
    <property type="entry name" value="NTP_transf_2"/>
    <property type="match status" value="1"/>
</dbReference>
<feature type="domain" description="Polymerase nucleotidyl transferase" evidence="5">
    <location>
        <begin position="32"/>
        <end position="61"/>
    </location>
</feature>
<evidence type="ECO:0000259" key="6">
    <source>
        <dbReference type="Pfam" id="PF13427"/>
    </source>
</evidence>
<keyword evidence="8" id="KW-1185">Reference proteome</keyword>
<evidence type="ECO:0000313" key="7">
    <source>
        <dbReference type="EMBL" id="MBB6559642.1"/>
    </source>
</evidence>
<dbReference type="RefSeq" id="WP_184857033.1">
    <property type="nucleotide sequence ID" value="NZ_JACHLK010000003.1"/>
</dbReference>
<evidence type="ECO:0000256" key="4">
    <source>
        <dbReference type="ARBA" id="ARBA00048566"/>
    </source>
</evidence>
<organism evidence="7 8">
    <name type="scientific">Acidovorax soli</name>
    <dbReference type="NCBI Taxonomy" id="592050"/>
    <lineage>
        <taxon>Bacteria</taxon>
        <taxon>Pseudomonadati</taxon>
        <taxon>Pseudomonadota</taxon>
        <taxon>Betaproteobacteria</taxon>
        <taxon>Burkholderiales</taxon>
        <taxon>Comamonadaceae</taxon>
        <taxon>Acidovorax</taxon>
    </lineage>
</organism>
<dbReference type="EMBL" id="JACHLK010000003">
    <property type="protein sequence ID" value="MBB6559642.1"/>
    <property type="molecule type" value="Genomic_DNA"/>
</dbReference>
<comment type="caution">
    <text evidence="7">The sequence shown here is derived from an EMBL/GenBank/DDBJ whole genome shotgun (WGS) entry which is preliminary data.</text>
</comment>
<evidence type="ECO:0000259" key="5">
    <source>
        <dbReference type="Pfam" id="PF01909"/>
    </source>
</evidence>
<protein>
    <recommendedName>
        <fullName evidence="3">Aminoglycoside (3'') (9) adenylyltransferase</fullName>
        <ecNumber evidence="2">2.7.7.47</ecNumber>
    </recommendedName>
</protein>
<feature type="domain" description="Adenylyltransferase AadA C-terminal" evidence="6">
    <location>
        <begin position="156"/>
        <end position="257"/>
    </location>
</feature>
<dbReference type="CDD" id="cd05403">
    <property type="entry name" value="NT_KNTase_like"/>
    <property type="match status" value="1"/>
</dbReference>
<accession>A0A7X0PDM2</accession>
<dbReference type="InterPro" id="IPR002934">
    <property type="entry name" value="Polymerase_NTP_transf_dom"/>
</dbReference>
<keyword evidence="7" id="KW-0548">Nucleotidyltransferase</keyword>
<name>A0A7X0PDM2_9BURK</name>
<dbReference type="InterPro" id="IPR043519">
    <property type="entry name" value="NT_sf"/>
</dbReference>
<keyword evidence="1 7" id="KW-0808">Transferase</keyword>
<dbReference type="GO" id="GO:0009012">
    <property type="term" value="F:aminoglycoside 3''-adenylyltransferase activity"/>
    <property type="evidence" value="ECO:0007669"/>
    <property type="project" value="UniProtKB-EC"/>
</dbReference>
<dbReference type="NCBIfam" id="NF010309">
    <property type="entry name" value="PRK13746.1"/>
    <property type="match status" value="1"/>
</dbReference>
<dbReference type="SUPFAM" id="SSF81301">
    <property type="entry name" value="Nucleotidyltransferase"/>
    <property type="match status" value="1"/>
</dbReference>
<comment type="catalytic activity">
    <reaction evidence="4">
        <text>streptomycin + ATP = 3''-O-adenylylstreptomycin + diphosphate</text>
        <dbReference type="Rhea" id="RHEA:20245"/>
        <dbReference type="ChEBI" id="CHEBI:30616"/>
        <dbReference type="ChEBI" id="CHEBI:33019"/>
        <dbReference type="ChEBI" id="CHEBI:58007"/>
        <dbReference type="ChEBI" id="CHEBI:58605"/>
        <dbReference type="EC" id="2.7.7.47"/>
    </reaction>
</comment>
<gene>
    <name evidence="7" type="ORF">HNP48_002309</name>
</gene>
<evidence type="ECO:0000256" key="1">
    <source>
        <dbReference type="ARBA" id="ARBA00022679"/>
    </source>
</evidence>
<evidence type="ECO:0000256" key="3">
    <source>
        <dbReference type="ARBA" id="ARBA00035252"/>
    </source>
</evidence>
<dbReference type="AlphaFoldDB" id="A0A7X0PDM2"/>
<proteinExistence type="predicted"/>
<dbReference type="Gene3D" id="3.30.460.10">
    <property type="entry name" value="Beta Polymerase, domain 2"/>
    <property type="match status" value="1"/>
</dbReference>
<dbReference type="Proteomes" id="UP000575083">
    <property type="component" value="Unassembled WGS sequence"/>
</dbReference>
<dbReference type="InterPro" id="IPR025184">
    <property type="entry name" value="AadA_C"/>
</dbReference>
<evidence type="ECO:0000256" key="2">
    <source>
        <dbReference type="ARBA" id="ARBA00035126"/>
    </source>
</evidence>
<dbReference type="EC" id="2.7.7.47" evidence="2"/>